<dbReference type="Proteomes" id="UP000005709">
    <property type="component" value="Unassembled WGS sequence"/>
</dbReference>
<feature type="transmembrane region" description="Helical" evidence="8">
    <location>
        <begin position="63"/>
        <end position="87"/>
    </location>
</feature>
<evidence type="ECO:0000256" key="1">
    <source>
        <dbReference type="ARBA" id="ARBA00022448"/>
    </source>
</evidence>
<name>C8PE76_9BACT</name>
<keyword evidence="1" id="KW-0813">Transport</keyword>
<dbReference type="NCBIfam" id="NF007013">
    <property type="entry name" value="PRK09477.1"/>
    <property type="match status" value="1"/>
</dbReference>
<dbReference type="InterPro" id="IPR017896">
    <property type="entry name" value="4Fe4S_Fe-S-bd"/>
</dbReference>
<dbReference type="InterPro" id="IPR017900">
    <property type="entry name" value="4Fe4S_Fe_S_CS"/>
</dbReference>
<feature type="transmembrane region" description="Helical" evidence="8">
    <location>
        <begin position="129"/>
        <end position="147"/>
    </location>
</feature>
<keyword evidence="4" id="KW-0677">Repeat</keyword>
<dbReference type="GO" id="GO:0005886">
    <property type="term" value="C:plasma membrane"/>
    <property type="evidence" value="ECO:0007669"/>
    <property type="project" value="TreeGrafter"/>
</dbReference>
<keyword evidence="11" id="KW-1185">Reference proteome</keyword>
<evidence type="ECO:0000256" key="6">
    <source>
        <dbReference type="ARBA" id="ARBA00023004"/>
    </source>
</evidence>
<dbReference type="PANTHER" id="PTHR30176">
    <property type="entry name" value="FERREDOXIN-TYPE PROTEIN NAPH"/>
    <property type="match status" value="1"/>
</dbReference>
<dbReference type="Pfam" id="PF13237">
    <property type="entry name" value="Fer4_10"/>
    <property type="match status" value="1"/>
</dbReference>
<dbReference type="PANTHER" id="PTHR30176:SF3">
    <property type="entry name" value="FERREDOXIN-TYPE PROTEIN NAPH"/>
    <property type="match status" value="1"/>
</dbReference>
<dbReference type="SUPFAM" id="SSF54862">
    <property type="entry name" value="4Fe-4S ferredoxins"/>
    <property type="match status" value="1"/>
</dbReference>
<dbReference type="STRING" id="824.CGRAC_1364"/>
<dbReference type="Gene3D" id="3.30.70.20">
    <property type="match status" value="1"/>
</dbReference>
<organism evidence="10 11">
    <name type="scientific">Campylobacter gracilis RM3268</name>
    <dbReference type="NCBI Taxonomy" id="553220"/>
    <lineage>
        <taxon>Bacteria</taxon>
        <taxon>Pseudomonadati</taxon>
        <taxon>Campylobacterota</taxon>
        <taxon>Epsilonproteobacteria</taxon>
        <taxon>Campylobacterales</taxon>
        <taxon>Campylobacteraceae</taxon>
        <taxon>Campylobacter</taxon>
    </lineage>
</organism>
<keyword evidence="7" id="KW-0411">Iron-sulfur</keyword>
<accession>C8PE76</accession>
<keyword evidence="8" id="KW-0812">Transmembrane</keyword>
<protein>
    <submittedName>
        <fullName evidence="10">Ferredoxin-type protein, NapH/MauN family</fullName>
    </submittedName>
</protein>
<dbReference type="InterPro" id="IPR011886">
    <property type="entry name" value="NapH_MauN"/>
</dbReference>
<feature type="domain" description="4Fe-4S ferredoxin-type" evidence="9">
    <location>
        <begin position="237"/>
        <end position="265"/>
    </location>
</feature>
<evidence type="ECO:0000313" key="11">
    <source>
        <dbReference type="Proteomes" id="UP000005709"/>
    </source>
</evidence>
<evidence type="ECO:0000259" key="9">
    <source>
        <dbReference type="PROSITE" id="PS51379"/>
    </source>
</evidence>
<sequence length="269" mass="29065">MKYTILRRLSQISILVLFILGNNFDFKAASENGILSGILKGNLSSSKLLGTINLSDPFATAQMLLASFSLGATAVIGAVIVGAFYALIAPRAYCSWVCPINLLTDLAAWLRKRLAITTRIVSVNRKARYVLAALALICSGAFGFAAFESVSFISLFARAVISLSASAFAIALLIVVFEIFAGDRTICSRLCPLGGFWAVLSYFSIIRVRHEIDKCTMCGKCKMVCPEVQVLKMVGRENGRVSSECISCGRCIDVCDDDALNFSILGVKK</sequence>
<keyword evidence="6" id="KW-0408">Iron</keyword>
<comment type="caution">
    <text evidence="10">The sequence shown here is derived from an EMBL/GenBank/DDBJ whole genome shotgun (WGS) entry which is preliminary data.</text>
</comment>
<dbReference type="Pfam" id="PF12801">
    <property type="entry name" value="Fer4_5"/>
    <property type="match status" value="2"/>
</dbReference>
<dbReference type="GO" id="GO:0046872">
    <property type="term" value="F:metal ion binding"/>
    <property type="evidence" value="ECO:0007669"/>
    <property type="project" value="UniProtKB-KW"/>
</dbReference>
<keyword evidence="8" id="KW-0472">Membrane</keyword>
<gene>
    <name evidence="10" type="ORF">CAMGR0001_2426</name>
</gene>
<dbReference type="PROSITE" id="PS00198">
    <property type="entry name" value="4FE4S_FER_1"/>
    <property type="match status" value="1"/>
</dbReference>
<dbReference type="GO" id="GO:0051539">
    <property type="term" value="F:4 iron, 4 sulfur cluster binding"/>
    <property type="evidence" value="ECO:0007669"/>
    <property type="project" value="UniProtKB-KW"/>
</dbReference>
<keyword evidence="5" id="KW-0249">Electron transport</keyword>
<dbReference type="AlphaFoldDB" id="C8PE76"/>
<dbReference type="EMBL" id="ACYG01000005">
    <property type="protein sequence ID" value="EEV18949.1"/>
    <property type="molecule type" value="Genomic_DNA"/>
</dbReference>
<dbReference type="NCBIfam" id="TIGR02163">
    <property type="entry name" value="napH"/>
    <property type="match status" value="1"/>
</dbReference>
<evidence type="ECO:0000256" key="5">
    <source>
        <dbReference type="ARBA" id="ARBA00022982"/>
    </source>
</evidence>
<evidence type="ECO:0000313" key="10">
    <source>
        <dbReference type="EMBL" id="EEV18949.1"/>
    </source>
</evidence>
<proteinExistence type="predicted"/>
<dbReference type="eggNOG" id="COG0348">
    <property type="taxonomic scope" value="Bacteria"/>
</dbReference>
<dbReference type="PROSITE" id="PS51379">
    <property type="entry name" value="4FE4S_FER_2"/>
    <property type="match status" value="2"/>
</dbReference>
<dbReference type="RefSeq" id="WP_005869232.1">
    <property type="nucleotide sequence ID" value="NZ_ACYG01000005.1"/>
</dbReference>
<dbReference type="OrthoDB" id="9784262at2"/>
<feature type="transmembrane region" description="Helical" evidence="8">
    <location>
        <begin position="159"/>
        <end position="180"/>
    </location>
</feature>
<keyword evidence="8" id="KW-1133">Transmembrane helix</keyword>
<dbReference type="InterPro" id="IPR051684">
    <property type="entry name" value="Electron_Trans/Redox"/>
</dbReference>
<evidence type="ECO:0000256" key="8">
    <source>
        <dbReference type="SAM" id="Phobius"/>
    </source>
</evidence>
<evidence type="ECO:0000256" key="2">
    <source>
        <dbReference type="ARBA" id="ARBA00022485"/>
    </source>
</evidence>
<feature type="domain" description="4Fe-4S ferredoxin-type" evidence="9">
    <location>
        <begin position="206"/>
        <end position="236"/>
    </location>
</feature>
<evidence type="ECO:0000256" key="4">
    <source>
        <dbReference type="ARBA" id="ARBA00022737"/>
    </source>
</evidence>
<evidence type="ECO:0000256" key="7">
    <source>
        <dbReference type="ARBA" id="ARBA00023014"/>
    </source>
</evidence>
<evidence type="ECO:0000256" key="3">
    <source>
        <dbReference type="ARBA" id="ARBA00022723"/>
    </source>
</evidence>
<keyword evidence="3" id="KW-0479">Metal-binding</keyword>
<keyword evidence="2" id="KW-0004">4Fe-4S</keyword>
<reference evidence="10 11" key="1">
    <citation type="submission" date="2009-07" db="EMBL/GenBank/DDBJ databases">
        <authorList>
            <person name="Madupu R."/>
            <person name="Sebastian Y."/>
            <person name="Durkin A.S."/>
            <person name="Torralba M."/>
            <person name="Methe B."/>
            <person name="Sutton G.G."/>
            <person name="Strausberg R.L."/>
            <person name="Nelson K.E."/>
        </authorList>
    </citation>
    <scope>NUCLEOTIDE SEQUENCE [LARGE SCALE GENOMIC DNA]</scope>
    <source>
        <strain evidence="10 11">RM3268</strain>
    </source>
</reference>